<dbReference type="SUPFAM" id="SSF53474">
    <property type="entry name" value="alpha/beta-Hydrolases"/>
    <property type="match status" value="1"/>
</dbReference>
<dbReference type="PANTHER" id="PTHR48081:SF8">
    <property type="entry name" value="ALPHA_BETA HYDROLASE FOLD-3 DOMAIN-CONTAINING PROTEIN-RELATED"/>
    <property type="match status" value="1"/>
</dbReference>
<name>A0A4V1IRB7_9FUNG</name>
<protein>
    <submittedName>
        <fullName evidence="3">Alpha/Beta hydrolase protein</fullName>
    </submittedName>
</protein>
<accession>A0A4V1IRB7</accession>
<evidence type="ECO:0000313" key="3">
    <source>
        <dbReference type="EMBL" id="RKO89497.1"/>
    </source>
</evidence>
<dbReference type="InterPro" id="IPR013094">
    <property type="entry name" value="AB_hydrolase_3"/>
</dbReference>
<dbReference type="Gene3D" id="3.40.50.1820">
    <property type="entry name" value="alpha/beta hydrolase"/>
    <property type="match status" value="1"/>
</dbReference>
<dbReference type="PANTHER" id="PTHR48081">
    <property type="entry name" value="AB HYDROLASE SUPERFAMILY PROTEIN C4A8.06C"/>
    <property type="match status" value="1"/>
</dbReference>
<gene>
    <name evidence="3" type="ORF">BDK51DRAFT_35412</name>
</gene>
<dbReference type="AlphaFoldDB" id="A0A4V1IRB7"/>
<reference evidence="4" key="1">
    <citation type="journal article" date="2018" name="Nat. Microbiol.">
        <title>Leveraging single-cell genomics to expand the fungal tree of life.</title>
        <authorList>
            <person name="Ahrendt S.R."/>
            <person name="Quandt C.A."/>
            <person name="Ciobanu D."/>
            <person name="Clum A."/>
            <person name="Salamov A."/>
            <person name="Andreopoulos B."/>
            <person name="Cheng J.F."/>
            <person name="Woyke T."/>
            <person name="Pelin A."/>
            <person name="Henrissat B."/>
            <person name="Reynolds N.K."/>
            <person name="Benny G.L."/>
            <person name="Smith M.E."/>
            <person name="James T.Y."/>
            <person name="Grigoriev I.V."/>
        </authorList>
    </citation>
    <scope>NUCLEOTIDE SEQUENCE [LARGE SCALE GENOMIC DNA]</scope>
</reference>
<dbReference type="Pfam" id="PF07859">
    <property type="entry name" value="Abhydrolase_3"/>
    <property type="match status" value="1"/>
</dbReference>
<proteinExistence type="predicted"/>
<organism evidence="3 4">
    <name type="scientific">Blyttiomyces helicus</name>
    <dbReference type="NCBI Taxonomy" id="388810"/>
    <lineage>
        <taxon>Eukaryota</taxon>
        <taxon>Fungi</taxon>
        <taxon>Fungi incertae sedis</taxon>
        <taxon>Chytridiomycota</taxon>
        <taxon>Chytridiomycota incertae sedis</taxon>
        <taxon>Chytridiomycetes</taxon>
        <taxon>Chytridiomycetes incertae sedis</taxon>
        <taxon>Blyttiomyces</taxon>
    </lineage>
</organism>
<dbReference type="InterPro" id="IPR050300">
    <property type="entry name" value="GDXG_lipolytic_enzyme"/>
</dbReference>
<keyword evidence="1 3" id="KW-0378">Hydrolase</keyword>
<dbReference type="OrthoDB" id="408631at2759"/>
<evidence type="ECO:0000313" key="4">
    <source>
        <dbReference type="Proteomes" id="UP000269721"/>
    </source>
</evidence>
<feature type="domain" description="Alpha/beta hydrolase fold-3" evidence="2">
    <location>
        <begin position="122"/>
        <end position="349"/>
    </location>
</feature>
<dbReference type="InterPro" id="IPR029058">
    <property type="entry name" value="AB_hydrolase_fold"/>
</dbReference>
<evidence type="ECO:0000256" key="1">
    <source>
        <dbReference type="ARBA" id="ARBA00022801"/>
    </source>
</evidence>
<dbReference type="Proteomes" id="UP000269721">
    <property type="component" value="Unassembled WGS sequence"/>
</dbReference>
<dbReference type="EMBL" id="KZ996059">
    <property type="protein sequence ID" value="RKO89497.1"/>
    <property type="molecule type" value="Genomic_DNA"/>
</dbReference>
<keyword evidence="4" id="KW-1185">Reference proteome</keyword>
<dbReference type="GO" id="GO:0016787">
    <property type="term" value="F:hydrolase activity"/>
    <property type="evidence" value="ECO:0007669"/>
    <property type="project" value="UniProtKB-KW"/>
</dbReference>
<evidence type="ECO:0000259" key="2">
    <source>
        <dbReference type="Pfam" id="PF07859"/>
    </source>
</evidence>
<sequence length="377" mass="41071">MGTDPRTLPPLPSLLQDLVVLFLLPSRIFLHILGTLLCPWWKRSPSWTLFQQIVLPLLQLPMALSPARLRDASNVLTVARVAFARCIYGATVEVAEGVGFRGHWVRSKGDEGTDCEADAVLYWIHGGGFATFDSLTAINVMPSVQKRCSALGVVVKIFSLDYTLTPAAVFPTQIDQGLVFIWCVRSEHYSRTSIYILTTMAPTTPIILLGDSAGGNLCLALLQRLRTASLPLPKSAVLLSPCVDASLSAASWARLEGLDIVPHAAAMRMSTAYLPPSAEIEGLEEGDEQVTVHHPLVSPINADLTGFPPLLILYGDSEAMIDDIERFAEKAKRFVEADVIVGPGMPHDYPLIGPWLGDEVERAWCQIASFICRTAPS</sequence>